<evidence type="ECO:0000259" key="3">
    <source>
        <dbReference type="Pfam" id="PF00419"/>
    </source>
</evidence>
<dbReference type="InterPro" id="IPR050263">
    <property type="entry name" value="Bact_Fimbrial_Adh_Pro"/>
</dbReference>
<dbReference type="EMBL" id="JBHSEW010000002">
    <property type="protein sequence ID" value="MFC4621150.1"/>
    <property type="molecule type" value="Genomic_DNA"/>
</dbReference>
<proteinExistence type="predicted"/>
<keyword evidence="5" id="KW-1185">Reference proteome</keyword>
<comment type="caution">
    <text evidence="4">The sequence shown here is derived from an EMBL/GenBank/DDBJ whole genome shotgun (WGS) entry which is preliminary data.</text>
</comment>
<feature type="signal peptide" evidence="2">
    <location>
        <begin position="1"/>
        <end position="22"/>
    </location>
</feature>
<dbReference type="Gene3D" id="2.60.40.1090">
    <property type="entry name" value="Fimbrial-type adhesion domain"/>
    <property type="match status" value="1"/>
</dbReference>
<evidence type="ECO:0000256" key="1">
    <source>
        <dbReference type="ARBA" id="ARBA00022729"/>
    </source>
</evidence>
<evidence type="ECO:0000313" key="4">
    <source>
        <dbReference type="EMBL" id="MFC4621150.1"/>
    </source>
</evidence>
<evidence type="ECO:0000313" key="5">
    <source>
        <dbReference type="Proteomes" id="UP001595967"/>
    </source>
</evidence>
<dbReference type="RefSeq" id="WP_377723815.1">
    <property type="nucleotide sequence ID" value="NZ_JBHSEW010000002.1"/>
</dbReference>
<name>A0ABV9GV14_9BURK</name>
<dbReference type="PANTHER" id="PTHR33420">
    <property type="entry name" value="FIMBRIAL SUBUNIT ELFA-RELATED"/>
    <property type="match status" value="1"/>
</dbReference>
<dbReference type="InterPro" id="IPR000259">
    <property type="entry name" value="Adhesion_dom_fimbrial"/>
</dbReference>
<keyword evidence="1 2" id="KW-0732">Signal</keyword>
<dbReference type="SUPFAM" id="SSF49401">
    <property type="entry name" value="Bacterial adhesins"/>
    <property type="match status" value="1"/>
</dbReference>
<dbReference type="Pfam" id="PF00419">
    <property type="entry name" value="Fimbrial"/>
    <property type="match status" value="1"/>
</dbReference>
<dbReference type="PANTHER" id="PTHR33420:SF3">
    <property type="entry name" value="FIMBRIAL SUBUNIT ELFA"/>
    <property type="match status" value="1"/>
</dbReference>
<gene>
    <name evidence="4" type="ORF">ACFO3A_02830</name>
</gene>
<organism evidence="4 5">
    <name type="scientific">Comamonas nitrativorans</name>
    <dbReference type="NCBI Taxonomy" id="108437"/>
    <lineage>
        <taxon>Bacteria</taxon>
        <taxon>Pseudomonadati</taxon>
        <taxon>Pseudomonadota</taxon>
        <taxon>Betaproteobacteria</taxon>
        <taxon>Burkholderiales</taxon>
        <taxon>Comamonadaceae</taxon>
        <taxon>Comamonas</taxon>
    </lineage>
</organism>
<feature type="chain" id="PRO_5046713436" evidence="2">
    <location>
        <begin position="23"/>
        <end position="191"/>
    </location>
</feature>
<accession>A0ABV9GV14</accession>
<dbReference type="InterPro" id="IPR008966">
    <property type="entry name" value="Adhesion_dom_sf"/>
</dbReference>
<reference evidence="5" key="1">
    <citation type="journal article" date="2019" name="Int. J. Syst. Evol. Microbiol.">
        <title>The Global Catalogue of Microorganisms (GCM) 10K type strain sequencing project: providing services to taxonomists for standard genome sequencing and annotation.</title>
        <authorList>
            <consortium name="The Broad Institute Genomics Platform"/>
            <consortium name="The Broad Institute Genome Sequencing Center for Infectious Disease"/>
            <person name="Wu L."/>
            <person name="Ma J."/>
        </authorList>
    </citation>
    <scope>NUCLEOTIDE SEQUENCE [LARGE SCALE GENOMIC DNA]</scope>
    <source>
        <strain evidence="5">JCM 11650</strain>
    </source>
</reference>
<dbReference type="InterPro" id="IPR036937">
    <property type="entry name" value="Adhesion_dom_fimbrial_sf"/>
</dbReference>
<sequence length="191" mass="18633">MKKAILSIAVLSALGFSAMSHAATVGASGMINFTGSINADSCVAHSNGAGSAGGANLTYDMGAVSKSALGTEATPNASAGSSSTFPVSMNLALECSSGTSVELKLTPTVVSGKGIGLAPVAGAATNVQIMLMQAGQALDFTSGSVTLDAPLVNGVASVPLIAYYTLQAGKTTTDVDAGTANGSAAYVLSYD</sequence>
<evidence type="ECO:0000256" key="2">
    <source>
        <dbReference type="SAM" id="SignalP"/>
    </source>
</evidence>
<dbReference type="Proteomes" id="UP001595967">
    <property type="component" value="Unassembled WGS sequence"/>
</dbReference>
<feature type="domain" description="Fimbrial-type adhesion" evidence="3">
    <location>
        <begin position="56"/>
        <end position="191"/>
    </location>
</feature>
<protein>
    <submittedName>
        <fullName evidence="4">Fimbrial protein</fullName>
    </submittedName>
</protein>